<dbReference type="AlphaFoldDB" id="A0AAU7QPJ5"/>
<accession>A0AAU7QPJ5</accession>
<feature type="transmembrane region" description="Helical" evidence="2">
    <location>
        <begin position="29"/>
        <end position="52"/>
    </location>
</feature>
<feature type="transmembrane region" description="Helical" evidence="2">
    <location>
        <begin position="92"/>
        <end position="113"/>
    </location>
</feature>
<evidence type="ECO:0000256" key="2">
    <source>
        <dbReference type="SAM" id="Phobius"/>
    </source>
</evidence>
<dbReference type="RefSeq" id="WP_007805414.1">
    <property type="nucleotide sequence ID" value="NZ_CP157948.1"/>
</dbReference>
<proteinExistence type="predicted"/>
<reference evidence="3" key="1">
    <citation type="submission" date="2024-06" db="EMBL/GenBank/DDBJ databases">
        <authorList>
            <person name="Sun Y."/>
        </authorList>
    </citation>
    <scope>NUCLEOTIDE SEQUENCE</scope>
    <source>
        <strain evidence="3">IGA1.0</strain>
    </source>
</reference>
<dbReference type="EMBL" id="CP157948">
    <property type="protein sequence ID" value="XBS91541.1"/>
    <property type="molecule type" value="Genomic_DNA"/>
</dbReference>
<organism evidence="3">
    <name type="scientific">Rhodanobacter sp. IGA1.0</name>
    <dbReference type="NCBI Taxonomy" id="3158582"/>
    <lineage>
        <taxon>Bacteria</taxon>
        <taxon>Pseudomonadati</taxon>
        <taxon>Pseudomonadota</taxon>
        <taxon>Gammaproteobacteria</taxon>
        <taxon>Lysobacterales</taxon>
        <taxon>Rhodanobacteraceae</taxon>
        <taxon>Rhodanobacter</taxon>
    </lineage>
</organism>
<protein>
    <recommendedName>
        <fullName evidence="4">DUF4190 domain-containing protein</fullName>
    </recommendedName>
</protein>
<feature type="compositionally biased region" description="Pro residues" evidence="1">
    <location>
        <begin position="10"/>
        <end position="20"/>
    </location>
</feature>
<evidence type="ECO:0000256" key="1">
    <source>
        <dbReference type="SAM" id="MobiDB-lite"/>
    </source>
</evidence>
<sequence length="117" mass="12043">MSEMRLEPPTSAPSPPPPMPREPEASDGSLAAGVGLAWLVMIVGEVLVTTLILTTNSLGAVLGGFLLPPLAIVVWGVVLLNGNKPRTGKGMLLGLLSIIAVAFLLVAACFGLISSYH</sequence>
<name>A0AAU7QPJ5_9GAMM</name>
<keyword evidence="2" id="KW-0812">Transmembrane</keyword>
<gene>
    <name evidence="3" type="ORF">ABNK63_07915</name>
</gene>
<evidence type="ECO:0000313" key="3">
    <source>
        <dbReference type="EMBL" id="XBS91541.1"/>
    </source>
</evidence>
<feature type="transmembrane region" description="Helical" evidence="2">
    <location>
        <begin position="58"/>
        <end position="80"/>
    </location>
</feature>
<feature type="region of interest" description="Disordered" evidence="1">
    <location>
        <begin position="1"/>
        <end position="28"/>
    </location>
</feature>
<evidence type="ECO:0008006" key="4">
    <source>
        <dbReference type="Google" id="ProtNLM"/>
    </source>
</evidence>
<keyword evidence="2" id="KW-0472">Membrane</keyword>
<keyword evidence="2" id="KW-1133">Transmembrane helix</keyword>